<proteinExistence type="predicted"/>
<feature type="chain" id="PRO_5046471557" description="Acyl-CoA:diacylglycerol acyltransferase" evidence="1">
    <location>
        <begin position="24"/>
        <end position="404"/>
    </location>
</feature>
<dbReference type="Gene3D" id="3.40.50.1820">
    <property type="entry name" value="alpha/beta hydrolase"/>
    <property type="match status" value="1"/>
</dbReference>
<gene>
    <name evidence="2" type="ORF">RM779_19395</name>
</gene>
<reference evidence="3" key="1">
    <citation type="submission" date="2023-07" db="EMBL/GenBank/DDBJ databases">
        <title>30 novel species of actinomycetes from the DSMZ collection.</title>
        <authorList>
            <person name="Nouioui I."/>
        </authorList>
    </citation>
    <scope>NUCLEOTIDE SEQUENCE [LARGE SCALE GENOMIC DNA]</scope>
    <source>
        <strain evidence="3">DSM 41886</strain>
    </source>
</reference>
<keyword evidence="1" id="KW-0732">Signal</keyword>
<comment type="caution">
    <text evidence="2">The sequence shown here is derived from an EMBL/GenBank/DDBJ whole genome shotgun (WGS) entry which is preliminary data.</text>
</comment>
<dbReference type="EMBL" id="JAVREV010000010">
    <property type="protein sequence ID" value="MDT0444748.1"/>
    <property type="molecule type" value="Genomic_DNA"/>
</dbReference>
<evidence type="ECO:0000313" key="3">
    <source>
        <dbReference type="Proteomes" id="UP001183615"/>
    </source>
</evidence>
<evidence type="ECO:0000256" key="1">
    <source>
        <dbReference type="SAM" id="SignalP"/>
    </source>
</evidence>
<accession>A0ABU2S704</accession>
<dbReference type="Proteomes" id="UP001183615">
    <property type="component" value="Unassembled WGS sequence"/>
</dbReference>
<dbReference type="RefSeq" id="WP_311618999.1">
    <property type="nucleotide sequence ID" value="NZ_JAVREV010000010.1"/>
</dbReference>
<dbReference type="InterPro" id="IPR006311">
    <property type="entry name" value="TAT_signal"/>
</dbReference>
<protein>
    <recommendedName>
        <fullName evidence="4">Acyl-CoA:diacylglycerol acyltransferase</fullName>
    </recommendedName>
</protein>
<dbReference type="SUPFAM" id="SSF53474">
    <property type="entry name" value="alpha/beta-Hydrolases"/>
    <property type="match status" value="1"/>
</dbReference>
<feature type="signal peptide" evidence="1">
    <location>
        <begin position="1"/>
        <end position="23"/>
    </location>
</feature>
<organism evidence="2 3">
    <name type="scientific">Streptomyces johnsoniae</name>
    <dbReference type="NCBI Taxonomy" id="3075532"/>
    <lineage>
        <taxon>Bacteria</taxon>
        <taxon>Bacillati</taxon>
        <taxon>Actinomycetota</taxon>
        <taxon>Actinomycetes</taxon>
        <taxon>Kitasatosporales</taxon>
        <taxon>Streptomycetaceae</taxon>
        <taxon>Streptomyces</taxon>
    </lineage>
</organism>
<name>A0ABU2S704_9ACTN</name>
<evidence type="ECO:0008006" key="4">
    <source>
        <dbReference type="Google" id="ProtNLM"/>
    </source>
</evidence>
<keyword evidence="3" id="KW-1185">Reference proteome</keyword>
<sequence>MSPVSRRALIGTLGTAAATAAAAAGPAAGAAHAAASRPVPAPPRPRPVAPVNAEVAAAHGIDYKALPQEAVGVDCEQLMTVHTEEDARTLRAALVAEVWKSADGLLPTSLPAVERGVAAPELPAFEGVRRVDRLTVRMPFELRSVVFLLLPRHSDHTRFAFYHNGHGEEPGTMARTAQALLDAGYAVLLFAMPFYHWNPKELRDPDDPARTVTVESHDDLGPWETPGFSTLRFFLEPLTVAMNHVRREYRPSSVQMIGLSGGGWAATVYPALDPRVTRSYPAAGSLPFFLRSAPPKPSPTTGDWEQRRDSHPAFYGISDFMDLYALAAVGEHRRQLQILNRFDECCFNAVGHRAYEPVVRHRVEVIGNGHWELLEDATHGDHTISPFALSVVLWDLDVACGHLP</sequence>
<dbReference type="PROSITE" id="PS51318">
    <property type="entry name" value="TAT"/>
    <property type="match status" value="1"/>
</dbReference>
<dbReference type="InterPro" id="IPR029058">
    <property type="entry name" value="AB_hydrolase_fold"/>
</dbReference>
<evidence type="ECO:0000313" key="2">
    <source>
        <dbReference type="EMBL" id="MDT0444748.1"/>
    </source>
</evidence>